<keyword evidence="1" id="KW-1003">Cell membrane</keyword>
<evidence type="ECO:0000256" key="5">
    <source>
        <dbReference type="SAM" id="Phobius"/>
    </source>
</evidence>
<evidence type="ECO:0000256" key="4">
    <source>
        <dbReference type="ARBA" id="ARBA00023136"/>
    </source>
</evidence>
<dbReference type="SUPFAM" id="SSF103481">
    <property type="entry name" value="Multidrug resistance efflux transporter EmrE"/>
    <property type="match status" value="1"/>
</dbReference>
<evidence type="ECO:0000256" key="1">
    <source>
        <dbReference type="ARBA" id="ARBA00022475"/>
    </source>
</evidence>
<feature type="transmembrane region" description="Helical" evidence="5">
    <location>
        <begin position="7"/>
        <end position="32"/>
    </location>
</feature>
<accession>A0A836CJY5</accession>
<dbReference type="Proteomes" id="UP000664859">
    <property type="component" value="Unassembled WGS sequence"/>
</dbReference>
<name>A0A836CJY5_9STRA</name>
<evidence type="ECO:0000313" key="6">
    <source>
        <dbReference type="EMBL" id="KAG5189385.1"/>
    </source>
</evidence>
<dbReference type="PANTHER" id="PTHR36116:SF1">
    <property type="entry name" value="UPF0060 MEMBRANE PROTEIN YNFA"/>
    <property type="match status" value="1"/>
</dbReference>
<dbReference type="AlphaFoldDB" id="A0A836CJY5"/>
<dbReference type="OrthoDB" id="65622at2759"/>
<dbReference type="PANTHER" id="PTHR36116">
    <property type="entry name" value="UPF0060 MEMBRANE PROTEIN YNFA"/>
    <property type="match status" value="1"/>
</dbReference>
<keyword evidence="3 5" id="KW-1133">Transmembrane helix</keyword>
<sequence length="126" mass="13792">MLSPGEVVLSVFLFIGAGFLEVGGGWLVWQAVREDRPWWWGLIGALLLVAYGVVPCYQPEDGNDSGTSHFARVYAIYGGYFIALALLWGWAVDKRRPDIGDTLGAAIAIAGALIMFFWPRKKATGE</sequence>
<comment type="caution">
    <text evidence="6">The sequence shown here is derived from an EMBL/GenBank/DDBJ whole genome shotgun (WGS) entry which is preliminary data.</text>
</comment>
<protein>
    <submittedName>
        <fullName evidence="6">Uncharacterized protein</fullName>
    </submittedName>
</protein>
<dbReference type="InterPro" id="IPR037185">
    <property type="entry name" value="EmrE-like"/>
</dbReference>
<dbReference type="EMBL" id="JAFCMP010000051">
    <property type="protein sequence ID" value="KAG5189385.1"/>
    <property type="molecule type" value="Genomic_DNA"/>
</dbReference>
<reference evidence="6" key="1">
    <citation type="submission" date="2021-02" db="EMBL/GenBank/DDBJ databases">
        <title>First Annotated Genome of the Yellow-green Alga Tribonema minus.</title>
        <authorList>
            <person name="Mahan K.M."/>
        </authorList>
    </citation>
    <scope>NUCLEOTIDE SEQUENCE</scope>
    <source>
        <strain evidence="6">UTEX B ZZ1240</strain>
    </source>
</reference>
<feature type="transmembrane region" description="Helical" evidence="5">
    <location>
        <begin position="38"/>
        <end position="57"/>
    </location>
</feature>
<keyword evidence="2 5" id="KW-0812">Transmembrane</keyword>
<keyword evidence="7" id="KW-1185">Reference proteome</keyword>
<gene>
    <name evidence="6" type="ORF">JKP88DRAFT_286760</name>
</gene>
<evidence type="ECO:0000313" key="7">
    <source>
        <dbReference type="Proteomes" id="UP000664859"/>
    </source>
</evidence>
<dbReference type="InterPro" id="IPR003844">
    <property type="entry name" value="UPF0060"/>
</dbReference>
<evidence type="ECO:0000256" key="2">
    <source>
        <dbReference type="ARBA" id="ARBA00022692"/>
    </source>
</evidence>
<feature type="transmembrane region" description="Helical" evidence="5">
    <location>
        <begin position="102"/>
        <end position="118"/>
    </location>
</feature>
<dbReference type="GO" id="GO:0005886">
    <property type="term" value="C:plasma membrane"/>
    <property type="evidence" value="ECO:0007669"/>
    <property type="project" value="TreeGrafter"/>
</dbReference>
<feature type="transmembrane region" description="Helical" evidence="5">
    <location>
        <begin position="69"/>
        <end position="90"/>
    </location>
</feature>
<organism evidence="6 7">
    <name type="scientific">Tribonema minus</name>
    <dbReference type="NCBI Taxonomy" id="303371"/>
    <lineage>
        <taxon>Eukaryota</taxon>
        <taxon>Sar</taxon>
        <taxon>Stramenopiles</taxon>
        <taxon>Ochrophyta</taxon>
        <taxon>PX clade</taxon>
        <taxon>Xanthophyceae</taxon>
        <taxon>Tribonematales</taxon>
        <taxon>Tribonemataceae</taxon>
        <taxon>Tribonema</taxon>
    </lineage>
</organism>
<dbReference type="Pfam" id="PF02694">
    <property type="entry name" value="UPF0060"/>
    <property type="match status" value="1"/>
</dbReference>
<evidence type="ECO:0000256" key="3">
    <source>
        <dbReference type="ARBA" id="ARBA00022989"/>
    </source>
</evidence>
<proteinExistence type="predicted"/>
<keyword evidence="4 5" id="KW-0472">Membrane</keyword>